<dbReference type="AlphaFoldDB" id="A0A2N0UMJ4"/>
<evidence type="ECO:0008006" key="3">
    <source>
        <dbReference type="Google" id="ProtNLM"/>
    </source>
</evidence>
<comment type="caution">
    <text evidence="1">The sequence shown here is derived from an EMBL/GenBank/DDBJ whole genome shotgun (WGS) entry which is preliminary data.</text>
</comment>
<dbReference type="InterPro" id="IPR009711">
    <property type="entry name" value="UPF0473"/>
</dbReference>
<sequence>MANEYTPDLITLIGDNGEEIEFEILDIIENDEGKFYVLYPFFENPEDAVNDPGEYYIFEVSEIDGEEELAEIEDDEKLDRIAAVFEKRYNEEFYDEDD</sequence>
<keyword evidence="2" id="KW-1185">Reference proteome</keyword>
<dbReference type="RefSeq" id="WP_101029248.1">
    <property type="nucleotide sequence ID" value="NZ_CABMMZ010000063.1"/>
</dbReference>
<dbReference type="Pfam" id="PF06949">
    <property type="entry name" value="DUF1292"/>
    <property type="match status" value="1"/>
</dbReference>
<accession>A0A2N0UMJ4</accession>
<proteinExistence type="predicted"/>
<evidence type="ECO:0000313" key="1">
    <source>
        <dbReference type="EMBL" id="PKD28205.1"/>
    </source>
</evidence>
<reference evidence="1" key="1">
    <citation type="journal article" date="2018" name="Environ. Microbiol.">
        <title>Sporulation capability and amylosome conservation among diverse human colonic and rumen isolates of the keystone starch-degrader Ruminococcus bromii.</title>
        <authorList>
            <person name="Mukhopadhya I."/>
            <person name="Morais S."/>
            <person name="Laverde-Gomez J."/>
            <person name="Sheridan P.O."/>
            <person name="Walker A.W."/>
            <person name="Kelly W."/>
            <person name="Klieve A.V."/>
            <person name="Ouwerkerk D."/>
            <person name="Duncan S.H."/>
            <person name="Louis P."/>
            <person name="Koropatkin N."/>
            <person name="Cockburn D."/>
            <person name="Kibler R."/>
            <person name="Cooper P.J."/>
            <person name="Sandoval C."/>
            <person name="Crost E."/>
            <person name="Juge N."/>
            <person name="Bayer E.A."/>
            <person name="Flint H.J."/>
        </authorList>
    </citation>
    <scope>NUCLEOTIDE SEQUENCE [LARGE SCALE GENOMIC DNA]</scope>
    <source>
        <strain evidence="1">ATCC 27255</strain>
    </source>
</reference>
<dbReference type="Proteomes" id="UP000233425">
    <property type="component" value="Unassembled WGS sequence"/>
</dbReference>
<evidence type="ECO:0000313" key="2">
    <source>
        <dbReference type="Proteomes" id="UP000233425"/>
    </source>
</evidence>
<name>A0A2N0UMJ4_9FIRM</name>
<dbReference type="GeneID" id="93769077"/>
<dbReference type="EMBL" id="NNSR01000063">
    <property type="protein sequence ID" value="PKD28205.1"/>
    <property type="molecule type" value="Genomic_DNA"/>
</dbReference>
<protein>
    <recommendedName>
        <fullName evidence="3">DUF1292 domain-containing protein</fullName>
    </recommendedName>
</protein>
<gene>
    <name evidence="1" type="ORF">RBATCC27255_01257</name>
</gene>
<organism evidence="1 2">
    <name type="scientific">Ruminococcus bromii</name>
    <dbReference type="NCBI Taxonomy" id="40518"/>
    <lineage>
        <taxon>Bacteria</taxon>
        <taxon>Bacillati</taxon>
        <taxon>Bacillota</taxon>
        <taxon>Clostridia</taxon>
        <taxon>Eubacteriales</taxon>
        <taxon>Oscillospiraceae</taxon>
        <taxon>Ruminococcus</taxon>
    </lineage>
</organism>